<dbReference type="PANTHER" id="PTHR42773:SF3">
    <property type="entry name" value="SLR0630 PROTEIN"/>
    <property type="match status" value="1"/>
</dbReference>
<dbReference type="InterPro" id="IPR001279">
    <property type="entry name" value="Metallo-B-lactamas"/>
</dbReference>
<dbReference type="SMART" id="SM00849">
    <property type="entry name" value="Lactamase_B"/>
    <property type="match status" value="1"/>
</dbReference>
<proteinExistence type="predicted"/>
<sequence>MTAPTATSPKLPRQILDTVFAFPPNRETLGATAYLIVENDAQGRSANLLVDTPAWHQTNVDFLQQQGGVRWLCLSHRGAIGQVNEFQKALGCEVVIQEQEAYLLPQLQPTTFQQTIDLSPTCRALWTPGYSPGSACLYYEAYGGVLFTGRHLLPDPQGRPTPLRFSKTFHWPRQLRQVQRLAQAFSPETLAYLCPAANTGFLRGDRIIANAYEQLQQLDLEALRLVAPLL</sequence>
<dbReference type="SUPFAM" id="SSF56281">
    <property type="entry name" value="Metallo-hydrolase/oxidoreductase"/>
    <property type="match status" value="1"/>
</dbReference>
<name>A0A1Z3HHP1_9CYAN</name>
<evidence type="ECO:0000313" key="2">
    <source>
        <dbReference type="EMBL" id="ASC69832.1"/>
    </source>
</evidence>
<keyword evidence="3" id="KW-1185">Reference proteome</keyword>
<dbReference type="OrthoDB" id="9802991at2"/>
<evidence type="ECO:0000313" key="3">
    <source>
        <dbReference type="Proteomes" id="UP000191901"/>
    </source>
</evidence>
<feature type="domain" description="Metallo-beta-lactamase" evidence="1">
    <location>
        <begin position="30"/>
        <end position="193"/>
    </location>
</feature>
<gene>
    <name evidence="2" type="ORF">XM38_007620</name>
</gene>
<protein>
    <recommendedName>
        <fullName evidence="1">Metallo-beta-lactamase domain-containing protein</fullName>
    </recommendedName>
</protein>
<evidence type="ECO:0000259" key="1">
    <source>
        <dbReference type="SMART" id="SM00849"/>
    </source>
</evidence>
<accession>A0A1Z3HHP1</accession>
<reference evidence="2 3" key="1">
    <citation type="journal article" date="2016" name="Biochim. Biophys. Acta">
        <title>Characterization of red-shifted phycobilisomes isolated from the chlorophyll f-containing cyanobacterium Halomicronema hongdechloris.</title>
        <authorList>
            <person name="Li Y."/>
            <person name="Lin Y."/>
            <person name="Garvey C.J."/>
            <person name="Birch D."/>
            <person name="Corkery R.W."/>
            <person name="Loughlin P.C."/>
            <person name="Scheer H."/>
            <person name="Willows R.D."/>
            <person name="Chen M."/>
        </authorList>
    </citation>
    <scope>NUCLEOTIDE SEQUENCE [LARGE SCALE GENOMIC DNA]</scope>
    <source>
        <strain evidence="2 3">C2206</strain>
    </source>
</reference>
<dbReference type="KEGG" id="hhg:XM38_007620"/>
<organism evidence="2 3">
    <name type="scientific">Halomicronema hongdechloris C2206</name>
    <dbReference type="NCBI Taxonomy" id="1641165"/>
    <lineage>
        <taxon>Bacteria</taxon>
        <taxon>Bacillati</taxon>
        <taxon>Cyanobacteriota</taxon>
        <taxon>Cyanophyceae</taxon>
        <taxon>Nodosilineales</taxon>
        <taxon>Nodosilineaceae</taxon>
        <taxon>Halomicronema</taxon>
    </lineage>
</organism>
<dbReference type="Proteomes" id="UP000191901">
    <property type="component" value="Chromosome"/>
</dbReference>
<dbReference type="AlphaFoldDB" id="A0A1Z3HHP1"/>
<dbReference type="InterPro" id="IPR036866">
    <property type="entry name" value="RibonucZ/Hydroxyglut_hydro"/>
</dbReference>
<dbReference type="EMBL" id="CP021983">
    <property type="protein sequence ID" value="ASC69832.1"/>
    <property type="molecule type" value="Genomic_DNA"/>
</dbReference>
<dbReference type="STRING" id="1641165.XM38_10800"/>
<dbReference type="RefSeq" id="WP_080808847.1">
    <property type="nucleotide sequence ID" value="NZ_CP021983.2"/>
</dbReference>
<dbReference type="PANTHER" id="PTHR42773">
    <property type="entry name" value="METALLO-BETA-LACTAMASE-RELATED"/>
    <property type="match status" value="1"/>
</dbReference>
<dbReference type="Gene3D" id="3.60.15.10">
    <property type="entry name" value="Ribonuclease Z/Hydroxyacylglutathione hydrolase-like"/>
    <property type="match status" value="1"/>
</dbReference>